<keyword evidence="4 8" id="KW-0479">Metal-binding</keyword>
<evidence type="ECO:0000256" key="8">
    <source>
        <dbReference type="PIRSR" id="PIRSR602401-1"/>
    </source>
</evidence>
<dbReference type="PANTHER" id="PTHR24305:SF77">
    <property type="entry name" value="CYTOCHROME P450 MONOOXYGENASE"/>
    <property type="match status" value="1"/>
</dbReference>
<evidence type="ECO:0000256" key="5">
    <source>
        <dbReference type="ARBA" id="ARBA00023002"/>
    </source>
</evidence>
<dbReference type="Proteomes" id="UP001283341">
    <property type="component" value="Unassembled WGS sequence"/>
</dbReference>
<dbReference type="InterPro" id="IPR002401">
    <property type="entry name" value="Cyt_P450_E_grp-I"/>
</dbReference>
<name>A0AAE0IJN3_9PEZI</name>
<keyword evidence="7" id="KW-0503">Monooxygenase</keyword>
<keyword evidence="10" id="KW-1185">Reference proteome</keyword>
<keyword evidence="3 8" id="KW-0349">Heme</keyword>
<dbReference type="GO" id="GO:0004497">
    <property type="term" value="F:monooxygenase activity"/>
    <property type="evidence" value="ECO:0007669"/>
    <property type="project" value="UniProtKB-KW"/>
</dbReference>
<keyword evidence="5" id="KW-0560">Oxidoreductase</keyword>
<comment type="similarity">
    <text evidence="2">Belongs to the cytochrome P450 family.</text>
</comment>
<organism evidence="9 10">
    <name type="scientific">Apodospora peruviana</name>
    <dbReference type="NCBI Taxonomy" id="516989"/>
    <lineage>
        <taxon>Eukaryota</taxon>
        <taxon>Fungi</taxon>
        <taxon>Dikarya</taxon>
        <taxon>Ascomycota</taxon>
        <taxon>Pezizomycotina</taxon>
        <taxon>Sordariomycetes</taxon>
        <taxon>Sordariomycetidae</taxon>
        <taxon>Sordariales</taxon>
        <taxon>Lasiosphaeriaceae</taxon>
        <taxon>Apodospora</taxon>
    </lineage>
</organism>
<protein>
    <submittedName>
        <fullName evidence="9">Cytochrome P450</fullName>
    </submittedName>
</protein>
<dbReference type="GO" id="GO:0005506">
    <property type="term" value="F:iron ion binding"/>
    <property type="evidence" value="ECO:0007669"/>
    <property type="project" value="InterPro"/>
</dbReference>
<dbReference type="InterPro" id="IPR050121">
    <property type="entry name" value="Cytochrome_P450_monoxygenase"/>
</dbReference>
<dbReference type="SUPFAM" id="SSF48264">
    <property type="entry name" value="Cytochrome P450"/>
    <property type="match status" value="1"/>
</dbReference>
<evidence type="ECO:0000256" key="6">
    <source>
        <dbReference type="ARBA" id="ARBA00023004"/>
    </source>
</evidence>
<evidence type="ECO:0000256" key="7">
    <source>
        <dbReference type="ARBA" id="ARBA00023033"/>
    </source>
</evidence>
<evidence type="ECO:0000313" key="9">
    <source>
        <dbReference type="EMBL" id="KAK3326184.1"/>
    </source>
</evidence>
<dbReference type="InterPro" id="IPR001128">
    <property type="entry name" value="Cyt_P450"/>
</dbReference>
<keyword evidence="6 8" id="KW-0408">Iron</keyword>
<dbReference type="AlphaFoldDB" id="A0AAE0IJN3"/>
<comment type="caution">
    <text evidence="9">The sequence shown here is derived from an EMBL/GenBank/DDBJ whole genome shotgun (WGS) entry which is preliminary data.</text>
</comment>
<dbReference type="PRINTS" id="PR00463">
    <property type="entry name" value="EP450I"/>
</dbReference>
<evidence type="ECO:0000313" key="10">
    <source>
        <dbReference type="Proteomes" id="UP001283341"/>
    </source>
</evidence>
<dbReference type="Pfam" id="PF00067">
    <property type="entry name" value="p450"/>
    <property type="match status" value="1"/>
</dbReference>
<comment type="cofactor">
    <cofactor evidence="1 8">
        <name>heme</name>
        <dbReference type="ChEBI" id="CHEBI:30413"/>
    </cofactor>
</comment>
<evidence type="ECO:0000256" key="3">
    <source>
        <dbReference type="ARBA" id="ARBA00022617"/>
    </source>
</evidence>
<dbReference type="GO" id="GO:0020037">
    <property type="term" value="F:heme binding"/>
    <property type="evidence" value="ECO:0007669"/>
    <property type="project" value="InterPro"/>
</dbReference>
<evidence type="ECO:0000256" key="2">
    <source>
        <dbReference type="ARBA" id="ARBA00010617"/>
    </source>
</evidence>
<dbReference type="InterPro" id="IPR036396">
    <property type="entry name" value="Cyt_P450_sf"/>
</dbReference>
<dbReference type="PANTHER" id="PTHR24305">
    <property type="entry name" value="CYTOCHROME P450"/>
    <property type="match status" value="1"/>
</dbReference>
<reference evidence="9" key="2">
    <citation type="submission" date="2023-06" db="EMBL/GenBank/DDBJ databases">
        <authorList>
            <consortium name="Lawrence Berkeley National Laboratory"/>
            <person name="Haridas S."/>
            <person name="Hensen N."/>
            <person name="Bonometti L."/>
            <person name="Westerberg I."/>
            <person name="Brannstrom I.O."/>
            <person name="Guillou S."/>
            <person name="Cros-Aarteil S."/>
            <person name="Calhoun S."/>
            <person name="Kuo A."/>
            <person name="Mondo S."/>
            <person name="Pangilinan J."/>
            <person name="Riley R."/>
            <person name="Labutti K."/>
            <person name="Andreopoulos B."/>
            <person name="Lipzen A."/>
            <person name="Chen C."/>
            <person name="Yanf M."/>
            <person name="Daum C."/>
            <person name="Ng V."/>
            <person name="Clum A."/>
            <person name="Steindorff A."/>
            <person name="Ohm R."/>
            <person name="Martin F."/>
            <person name="Silar P."/>
            <person name="Natvig D."/>
            <person name="Lalanne C."/>
            <person name="Gautier V."/>
            <person name="Ament-Velasquez S.L."/>
            <person name="Kruys A."/>
            <person name="Hutchinson M.I."/>
            <person name="Powell A.J."/>
            <person name="Barry K."/>
            <person name="Miller A.N."/>
            <person name="Grigoriev I.V."/>
            <person name="Debuchy R."/>
            <person name="Gladieux P."/>
            <person name="Thoren M.H."/>
            <person name="Johannesson H."/>
        </authorList>
    </citation>
    <scope>NUCLEOTIDE SEQUENCE</scope>
    <source>
        <strain evidence="9">CBS 118394</strain>
    </source>
</reference>
<evidence type="ECO:0000256" key="4">
    <source>
        <dbReference type="ARBA" id="ARBA00022723"/>
    </source>
</evidence>
<gene>
    <name evidence="9" type="ORF">B0H66DRAFT_471620</name>
</gene>
<dbReference type="EMBL" id="JAUEDM010000002">
    <property type="protein sequence ID" value="KAK3326184.1"/>
    <property type="molecule type" value="Genomic_DNA"/>
</dbReference>
<feature type="binding site" description="axial binding residue" evidence="8">
    <location>
        <position position="448"/>
    </location>
    <ligand>
        <name>heme</name>
        <dbReference type="ChEBI" id="CHEBI:30413"/>
    </ligand>
    <ligandPart>
        <name>Fe</name>
        <dbReference type="ChEBI" id="CHEBI:18248"/>
    </ligandPart>
</feature>
<evidence type="ECO:0000256" key="1">
    <source>
        <dbReference type="ARBA" id="ARBA00001971"/>
    </source>
</evidence>
<dbReference type="PRINTS" id="PR00385">
    <property type="entry name" value="P450"/>
</dbReference>
<reference evidence="9" key="1">
    <citation type="journal article" date="2023" name="Mol. Phylogenet. Evol.">
        <title>Genome-scale phylogeny and comparative genomics of the fungal order Sordariales.</title>
        <authorList>
            <person name="Hensen N."/>
            <person name="Bonometti L."/>
            <person name="Westerberg I."/>
            <person name="Brannstrom I.O."/>
            <person name="Guillou S."/>
            <person name="Cros-Aarteil S."/>
            <person name="Calhoun S."/>
            <person name="Haridas S."/>
            <person name="Kuo A."/>
            <person name="Mondo S."/>
            <person name="Pangilinan J."/>
            <person name="Riley R."/>
            <person name="LaButti K."/>
            <person name="Andreopoulos B."/>
            <person name="Lipzen A."/>
            <person name="Chen C."/>
            <person name="Yan M."/>
            <person name="Daum C."/>
            <person name="Ng V."/>
            <person name="Clum A."/>
            <person name="Steindorff A."/>
            <person name="Ohm R.A."/>
            <person name="Martin F."/>
            <person name="Silar P."/>
            <person name="Natvig D.O."/>
            <person name="Lalanne C."/>
            <person name="Gautier V."/>
            <person name="Ament-Velasquez S.L."/>
            <person name="Kruys A."/>
            <person name="Hutchinson M.I."/>
            <person name="Powell A.J."/>
            <person name="Barry K."/>
            <person name="Miller A.N."/>
            <person name="Grigoriev I.V."/>
            <person name="Debuchy R."/>
            <person name="Gladieux P."/>
            <person name="Hiltunen Thoren M."/>
            <person name="Johannesson H."/>
        </authorList>
    </citation>
    <scope>NUCLEOTIDE SEQUENCE</scope>
    <source>
        <strain evidence="9">CBS 118394</strain>
    </source>
</reference>
<proteinExistence type="inferred from homology"/>
<dbReference type="CDD" id="cd11060">
    <property type="entry name" value="CYP57A1-like"/>
    <property type="match status" value="1"/>
</dbReference>
<accession>A0AAE0IJN3</accession>
<sequence>MPNNLSIAALWAWATALLVVWYVVTATAAWYRLRHIPGPWLARFSYLWKFYTILSGKTSENFIDLNRYNSGTLVITAPDYLVTSDPNVLRKTMASRSVYTRDGWYLATKFRPDQENMASTLDTAAHDLLKAKTASGYSGREIGSELEAVIDSQILRFVDLIRRKYLSKQDRLNAVDFAPISRYFTMDVITRLLFGEPFGHLDEGMDVVGWIGAMDSMLPVLTVCMEMPLIRGLFFSKFGLGLFGPKPTDNHGLGRVMGVVNELIRQRFESDTKGTTKDMMGGFIRNGMTRHECEGEAMIAIVAGSDTTAGSIRATLLCLMANPRVYARLKREIKQAVEQGVSNPITNDQAAKLPYLQAVIWEGFRFANPISFGHPKVVPPGGDEFNGIFVPAGTRIGHNTLGLTRNEKVFGKDVNIFRPERFLECAEDEKTERMRALDIVFGGGRWTCAGRNVALVELNKIFFELLRAFDFQAVNPYKPVEEFVYVARQHRNMWVRISEADWERV</sequence>
<dbReference type="GO" id="GO:0016705">
    <property type="term" value="F:oxidoreductase activity, acting on paired donors, with incorporation or reduction of molecular oxygen"/>
    <property type="evidence" value="ECO:0007669"/>
    <property type="project" value="InterPro"/>
</dbReference>
<dbReference type="Gene3D" id="1.10.630.10">
    <property type="entry name" value="Cytochrome P450"/>
    <property type="match status" value="1"/>
</dbReference>